<dbReference type="PANTHER" id="PTHR11358:SF26">
    <property type="entry name" value="GUANIDINO ACID HYDROLASE, MITOCHONDRIAL"/>
    <property type="match status" value="1"/>
</dbReference>
<dbReference type="InterPro" id="IPR006035">
    <property type="entry name" value="Ureohydrolase"/>
</dbReference>
<name>A0ABR8VNA1_9BACI</name>
<evidence type="ECO:0000313" key="3">
    <source>
        <dbReference type="EMBL" id="MBD8005931.1"/>
    </source>
</evidence>
<dbReference type="InterPro" id="IPR023696">
    <property type="entry name" value="Ureohydrolase_dom_sf"/>
</dbReference>
<dbReference type="PANTHER" id="PTHR11358">
    <property type="entry name" value="ARGINASE/AGMATINASE"/>
    <property type="match status" value="1"/>
</dbReference>
<organism evidence="3 4">
    <name type="scientific">Bacillus norwichensis</name>
    <dbReference type="NCBI Taxonomy" id="2762217"/>
    <lineage>
        <taxon>Bacteria</taxon>
        <taxon>Bacillati</taxon>
        <taxon>Bacillota</taxon>
        <taxon>Bacilli</taxon>
        <taxon>Bacillales</taxon>
        <taxon>Bacillaceae</taxon>
        <taxon>Bacillus</taxon>
    </lineage>
</organism>
<proteinExistence type="predicted"/>
<dbReference type="SUPFAM" id="SSF52768">
    <property type="entry name" value="Arginase/deacetylase"/>
    <property type="match status" value="1"/>
</dbReference>
<reference evidence="3 4" key="1">
    <citation type="submission" date="2020-08" db="EMBL/GenBank/DDBJ databases">
        <title>A Genomic Blueprint of the Chicken Gut Microbiome.</title>
        <authorList>
            <person name="Gilroy R."/>
            <person name="Ravi A."/>
            <person name="Getino M."/>
            <person name="Pursley I."/>
            <person name="Horton D.L."/>
            <person name="Alikhan N.-F."/>
            <person name="Baker D."/>
            <person name="Gharbi K."/>
            <person name="Hall N."/>
            <person name="Watson M."/>
            <person name="Adriaenssens E.M."/>
            <person name="Foster-Nyarko E."/>
            <person name="Jarju S."/>
            <person name="Secka A."/>
            <person name="Antonio M."/>
            <person name="Oren A."/>
            <person name="Chaudhuri R."/>
            <person name="La Ragione R.M."/>
            <person name="Hildebrand F."/>
            <person name="Pallen M.J."/>
        </authorList>
    </citation>
    <scope>NUCLEOTIDE SEQUENCE [LARGE SCALE GENOMIC DNA]</scope>
    <source>
        <strain evidence="3 4">Sa1BUA2</strain>
    </source>
</reference>
<feature type="non-terminal residue" evidence="3">
    <location>
        <position position="1"/>
    </location>
</feature>
<dbReference type="Pfam" id="PF00491">
    <property type="entry name" value="Arginase"/>
    <property type="match status" value="1"/>
</dbReference>
<protein>
    <submittedName>
        <fullName evidence="3">Arginase family protein</fullName>
    </submittedName>
</protein>
<gene>
    <name evidence="3" type="ORF">H9631_12675</name>
</gene>
<dbReference type="EMBL" id="JACSPV010000021">
    <property type="protein sequence ID" value="MBD8005931.1"/>
    <property type="molecule type" value="Genomic_DNA"/>
</dbReference>
<dbReference type="RefSeq" id="WP_191813336.1">
    <property type="nucleotide sequence ID" value="NZ_JACSPV010000021.1"/>
</dbReference>
<keyword evidence="2" id="KW-0378">Hydrolase</keyword>
<evidence type="ECO:0000313" key="4">
    <source>
        <dbReference type="Proteomes" id="UP000648182"/>
    </source>
</evidence>
<comment type="caution">
    <text evidence="3">The sequence shown here is derived from an EMBL/GenBank/DDBJ whole genome shotgun (WGS) entry which is preliminary data.</text>
</comment>
<dbReference type="Gene3D" id="3.40.800.10">
    <property type="entry name" value="Ureohydrolase domain"/>
    <property type="match status" value="1"/>
</dbReference>
<evidence type="ECO:0000256" key="2">
    <source>
        <dbReference type="ARBA" id="ARBA00022801"/>
    </source>
</evidence>
<accession>A0ABR8VNA1</accession>
<sequence>TPFRRAAEEGLLDMEHSIQVGMRGPTSYEALEYVRKLDGLDIVGFDLVEVLPTYDANEITAVLASAVMYEMITLIALKKRRQAEDGEFLELKIEEQRGNSV</sequence>
<keyword evidence="4" id="KW-1185">Reference proteome</keyword>
<keyword evidence="1" id="KW-0479">Metal-binding</keyword>
<evidence type="ECO:0000256" key="1">
    <source>
        <dbReference type="ARBA" id="ARBA00022723"/>
    </source>
</evidence>
<dbReference type="Proteomes" id="UP000648182">
    <property type="component" value="Unassembled WGS sequence"/>
</dbReference>